<accession>A0A1H7CZD1</accession>
<dbReference type="AlphaFoldDB" id="A0A1H7CZD1"/>
<reference evidence="2" key="1">
    <citation type="submission" date="2016-10" db="EMBL/GenBank/DDBJ databases">
        <authorList>
            <person name="Varghese N."/>
            <person name="Submissions S."/>
        </authorList>
    </citation>
    <scope>NUCLEOTIDE SEQUENCE [LARGE SCALE GENOMIC DNA]</scope>
    <source>
        <strain evidence="2">LMG 26031</strain>
    </source>
</reference>
<gene>
    <name evidence="1" type="ORF">SAMN05192539_102341</name>
</gene>
<sequence length="100" mass="11117">MWIDEAHFNIRGLECPHCTRRFVSVFTETIDWSRGDDGQSWTMAPVTLGEFERVEALLASSIEAALHVVPSGRRSLRRDHPSGGDARTFWATGIGVAFNG</sequence>
<keyword evidence="2" id="KW-1185">Reference proteome</keyword>
<dbReference type="EMBL" id="FNYE01000023">
    <property type="protein sequence ID" value="SEJ91225.1"/>
    <property type="molecule type" value="Genomic_DNA"/>
</dbReference>
<organism evidence="1 2">
    <name type="scientific">Paraburkholderia diazotrophica</name>
    <dbReference type="NCBI Taxonomy" id="667676"/>
    <lineage>
        <taxon>Bacteria</taxon>
        <taxon>Pseudomonadati</taxon>
        <taxon>Pseudomonadota</taxon>
        <taxon>Betaproteobacteria</taxon>
        <taxon>Burkholderiales</taxon>
        <taxon>Burkholderiaceae</taxon>
        <taxon>Paraburkholderia</taxon>
    </lineage>
</organism>
<evidence type="ECO:0000313" key="1">
    <source>
        <dbReference type="EMBL" id="SEJ91225.1"/>
    </source>
</evidence>
<protein>
    <submittedName>
        <fullName evidence="1">Uncharacterized protein</fullName>
    </submittedName>
</protein>
<evidence type="ECO:0000313" key="2">
    <source>
        <dbReference type="Proteomes" id="UP000198866"/>
    </source>
</evidence>
<proteinExistence type="predicted"/>
<name>A0A1H7CZD1_9BURK</name>
<dbReference type="Proteomes" id="UP000198866">
    <property type="component" value="Unassembled WGS sequence"/>
</dbReference>